<feature type="compositionally biased region" description="Basic and acidic residues" evidence="1">
    <location>
        <begin position="122"/>
        <end position="131"/>
    </location>
</feature>
<gene>
    <name evidence="2" type="ORF">FOZ60_007091</name>
</gene>
<sequence>MVHLFKKDKNNTASREESTSINNKNDAEKKSWSTKMKSAFCCSAGSAEDPRLIKHSHQSRPEQSRGSAEVSPMTTRADSSARGSVVTDLDCEFKQAPMTTSLLADEKTPQEKSGKFHLFGRRGGEKQHLRK</sequence>
<feature type="compositionally biased region" description="Basic and acidic residues" evidence="1">
    <location>
        <begin position="104"/>
        <end position="114"/>
    </location>
</feature>
<proteinExistence type="predicted"/>
<dbReference type="OrthoDB" id="450631at2759"/>
<name>A0A7J6NM73_PEROL</name>
<evidence type="ECO:0000313" key="3">
    <source>
        <dbReference type="Proteomes" id="UP000541610"/>
    </source>
</evidence>
<feature type="compositionally biased region" description="Polar residues" evidence="1">
    <location>
        <begin position="72"/>
        <end position="82"/>
    </location>
</feature>
<feature type="region of interest" description="Disordered" evidence="1">
    <location>
        <begin position="100"/>
        <end position="131"/>
    </location>
</feature>
<dbReference type="EMBL" id="JABANP010000285">
    <property type="protein sequence ID" value="KAF4684948.1"/>
    <property type="molecule type" value="Genomic_DNA"/>
</dbReference>
<dbReference type="Proteomes" id="UP000541610">
    <property type="component" value="Unassembled WGS sequence"/>
</dbReference>
<evidence type="ECO:0000313" key="2">
    <source>
        <dbReference type="EMBL" id="KAF4684948.1"/>
    </source>
</evidence>
<comment type="caution">
    <text evidence="2">The sequence shown here is derived from an EMBL/GenBank/DDBJ whole genome shotgun (WGS) entry which is preliminary data.</text>
</comment>
<feature type="region of interest" description="Disordered" evidence="1">
    <location>
        <begin position="49"/>
        <end position="85"/>
    </location>
</feature>
<dbReference type="AlphaFoldDB" id="A0A7J6NM73"/>
<reference evidence="2 3" key="1">
    <citation type="submission" date="2020-04" db="EMBL/GenBank/DDBJ databases">
        <title>Perkinsus olseni comparative genomics.</title>
        <authorList>
            <person name="Bogema D.R."/>
        </authorList>
    </citation>
    <scope>NUCLEOTIDE SEQUENCE [LARGE SCALE GENOMIC DNA]</scope>
    <source>
        <strain evidence="2">00978-12</strain>
    </source>
</reference>
<feature type="compositionally biased region" description="Basic and acidic residues" evidence="1">
    <location>
        <begin position="1"/>
        <end position="18"/>
    </location>
</feature>
<organism evidence="2 3">
    <name type="scientific">Perkinsus olseni</name>
    <name type="common">Perkinsus atlanticus</name>
    <dbReference type="NCBI Taxonomy" id="32597"/>
    <lineage>
        <taxon>Eukaryota</taxon>
        <taxon>Sar</taxon>
        <taxon>Alveolata</taxon>
        <taxon>Perkinsozoa</taxon>
        <taxon>Perkinsea</taxon>
        <taxon>Perkinsida</taxon>
        <taxon>Perkinsidae</taxon>
        <taxon>Perkinsus</taxon>
    </lineage>
</organism>
<accession>A0A7J6NM73</accession>
<feature type="region of interest" description="Disordered" evidence="1">
    <location>
        <begin position="1"/>
        <end position="32"/>
    </location>
</feature>
<protein>
    <submittedName>
        <fullName evidence="2">Uncharacterized protein</fullName>
    </submittedName>
</protein>
<evidence type="ECO:0000256" key="1">
    <source>
        <dbReference type="SAM" id="MobiDB-lite"/>
    </source>
</evidence>